<evidence type="ECO:0000313" key="2">
    <source>
        <dbReference type="EMBL" id="MBC2575758.1"/>
    </source>
</evidence>
<organism evidence="2 3">
    <name type="scientific">Peptostreptococcus canis</name>
    <dbReference type="NCBI Taxonomy" id="1159213"/>
    <lineage>
        <taxon>Bacteria</taxon>
        <taxon>Bacillati</taxon>
        <taxon>Bacillota</taxon>
        <taxon>Clostridia</taxon>
        <taxon>Peptostreptococcales</taxon>
        <taxon>Peptostreptococcaceae</taxon>
        <taxon>Peptostreptococcus</taxon>
    </lineage>
</organism>
<dbReference type="RefSeq" id="WP_185623786.1">
    <property type="nucleotide sequence ID" value="NZ_JABGBW010000002.1"/>
</dbReference>
<evidence type="ECO:0000313" key="3">
    <source>
        <dbReference type="Proteomes" id="UP000713904"/>
    </source>
</evidence>
<keyword evidence="3" id="KW-1185">Reference proteome</keyword>
<accession>A0ABR6TK19</accession>
<keyword evidence="2" id="KW-0808">Transferase</keyword>
<dbReference type="EMBL" id="JABGBW010000002">
    <property type="protein sequence ID" value="MBC2575758.1"/>
    <property type="molecule type" value="Genomic_DNA"/>
</dbReference>
<dbReference type="Pfam" id="PF12847">
    <property type="entry name" value="Methyltransf_18"/>
    <property type="match status" value="1"/>
</dbReference>
<dbReference type="PANTHER" id="PTHR38451:SF1">
    <property type="entry name" value="TRNA (ADENINE(22)-N(1))-METHYLTRANSFERASE"/>
    <property type="match status" value="1"/>
</dbReference>
<keyword evidence="2" id="KW-0489">Methyltransferase</keyword>
<keyword evidence="1" id="KW-0175">Coiled coil</keyword>
<reference evidence="2 3" key="1">
    <citation type="submission" date="2020-05" db="EMBL/GenBank/DDBJ databases">
        <title>Draft genome of xy-202 and genomic insight in genome of the genus Peptostreptococcus.</title>
        <authorList>
            <person name="Zhang Z."/>
        </authorList>
    </citation>
    <scope>NUCLEOTIDE SEQUENCE [LARGE SCALE GENOMIC DNA]</scope>
    <source>
        <strain evidence="2 3">DSM 27025</strain>
    </source>
</reference>
<protein>
    <submittedName>
        <fullName evidence="2">SAM-dependent methyltransferase</fullName>
    </submittedName>
</protein>
<dbReference type="Gene3D" id="3.40.50.150">
    <property type="entry name" value="Vaccinia Virus protein VP39"/>
    <property type="match status" value="1"/>
</dbReference>
<dbReference type="InterPro" id="IPR006901">
    <property type="entry name" value="TrmK"/>
</dbReference>
<sequence>MKLTARLEKIATLVTEGAFLADIGTDHGYIPIYLLNKGVIDRAVLSDINKGPLDNARSEIKKNNLEKMADLRLGSGLEILDCNEVDEVIIAGMGGILISEIIKKDLEICKMLNKMILQPMQAPEELRFFLIENGFEIMDEHLVNEDFRIYEIIECKYNPKFYERKIDMKDYKENLYFEIPQKLIDKKEDLLVELINRKLKECESILKKLSEVEKHLVSKRIDEINTRRHKLKRMLVMIQKENRYETTKNNRYCKK</sequence>
<dbReference type="GO" id="GO:0008168">
    <property type="term" value="F:methyltransferase activity"/>
    <property type="evidence" value="ECO:0007669"/>
    <property type="project" value="UniProtKB-KW"/>
</dbReference>
<gene>
    <name evidence="2" type="ORF">HLB29_03570</name>
</gene>
<dbReference type="Proteomes" id="UP000713904">
    <property type="component" value="Unassembled WGS sequence"/>
</dbReference>
<name>A0ABR6TK19_9FIRM</name>
<dbReference type="InterPro" id="IPR029063">
    <property type="entry name" value="SAM-dependent_MTases_sf"/>
</dbReference>
<feature type="coiled-coil region" evidence="1">
    <location>
        <begin position="192"/>
        <end position="241"/>
    </location>
</feature>
<proteinExistence type="predicted"/>
<comment type="caution">
    <text evidence="2">The sequence shown here is derived from an EMBL/GenBank/DDBJ whole genome shotgun (WGS) entry which is preliminary data.</text>
</comment>
<dbReference type="PIRSF" id="PIRSF018637">
    <property type="entry name" value="TrmK"/>
    <property type="match status" value="1"/>
</dbReference>
<dbReference type="PANTHER" id="PTHR38451">
    <property type="entry name" value="TRNA (ADENINE(22)-N(1))-METHYLTRANSFERASE"/>
    <property type="match status" value="1"/>
</dbReference>
<dbReference type="GO" id="GO:0032259">
    <property type="term" value="P:methylation"/>
    <property type="evidence" value="ECO:0007669"/>
    <property type="project" value="UniProtKB-KW"/>
</dbReference>
<dbReference type="SUPFAM" id="SSF53335">
    <property type="entry name" value="S-adenosyl-L-methionine-dependent methyltransferases"/>
    <property type="match status" value="1"/>
</dbReference>
<evidence type="ECO:0000256" key="1">
    <source>
        <dbReference type="SAM" id="Coils"/>
    </source>
</evidence>